<evidence type="ECO:0000313" key="2">
    <source>
        <dbReference type="EMBL" id="GBP46146.1"/>
    </source>
</evidence>
<feature type="region of interest" description="Disordered" evidence="1">
    <location>
        <begin position="1"/>
        <end position="26"/>
    </location>
</feature>
<evidence type="ECO:0000313" key="3">
    <source>
        <dbReference type="Proteomes" id="UP000299102"/>
    </source>
</evidence>
<feature type="compositionally biased region" description="Basic and acidic residues" evidence="1">
    <location>
        <begin position="1"/>
        <end position="12"/>
    </location>
</feature>
<accession>A0A4C1W3N9</accession>
<keyword evidence="3" id="KW-1185">Reference proteome</keyword>
<name>A0A4C1W3N9_EUMVA</name>
<evidence type="ECO:0000256" key="1">
    <source>
        <dbReference type="SAM" id="MobiDB-lite"/>
    </source>
</evidence>
<proteinExistence type="predicted"/>
<organism evidence="2 3">
    <name type="scientific">Eumeta variegata</name>
    <name type="common">Bagworm moth</name>
    <name type="synonym">Eumeta japonica</name>
    <dbReference type="NCBI Taxonomy" id="151549"/>
    <lineage>
        <taxon>Eukaryota</taxon>
        <taxon>Metazoa</taxon>
        <taxon>Ecdysozoa</taxon>
        <taxon>Arthropoda</taxon>
        <taxon>Hexapoda</taxon>
        <taxon>Insecta</taxon>
        <taxon>Pterygota</taxon>
        <taxon>Neoptera</taxon>
        <taxon>Endopterygota</taxon>
        <taxon>Lepidoptera</taxon>
        <taxon>Glossata</taxon>
        <taxon>Ditrysia</taxon>
        <taxon>Tineoidea</taxon>
        <taxon>Psychidae</taxon>
        <taxon>Oiketicinae</taxon>
        <taxon>Eumeta</taxon>
    </lineage>
</organism>
<dbReference type="EMBL" id="BGZK01000477">
    <property type="protein sequence ID" value="GBP46146.1"/>
    <property type="molecule type" value="Genomic_DNA"/>
</dbReference>
<reference evidence="2 3" key="1">
    <citation type="journal article" date="2019" name="Commun. Biol.">
        <title>The bagworm genome reveals a unique fibroin gene that provides high tensile strength.</title>
        <authorList>
            <person name="Kono N."/>
            <person name="Nakamura H."/>
            <person name="Ohtoshi R."/>
            <person name="Tomita M."/>
            <person name="Numata K."/>
            <person name="Arakawa K."/>
        </authorList>
    </citation>
    <scope>NUCLEOTIDE SEQUENCE [LARGE SCALE GENOMIC DNA]</scope>
</reference>
<sequence length="72" mass="7966">MIIREKKQDYEHLPPPAPAESRAPARARAEPLFAAIQRERLIKDADYSMRSGGISAVSAGASYWKREVPGSI</sequence>
<dbReference type="Proteomes" id="UP000299102">
    <property type="component" value="Unassembled WGS sequence"/>
</dbReference>
<gene>
    <name evidence="2" type="ORF">EVAR_26591_1</name>
</gene>
<comment type="caution">
    <text evidence="2">The sequence shown here is derived from an EMBL/GenBank/DDBJ whole genome shotgun (WGS) entry which is preliminary data.</text>
</comment>
<dbReference type="AlphaFoldDB" id="A0A4C1W3N9"/>
<protein>
    <submittedName>
        <fullName evidence="2">Uncharacterized protein</fullName>
    </submittedName>
</protein>